<name>A0A558BJS2_9BACT</name>
<comment type="caution">
    <text evidence="1">The sequence shown here is derived from an EMBL/GenBank/DDBJ whole genome shotgun (WGS) entry which is preliminary data.</text>
</comment>
<dbReference type="EMBL" id="VMRJ01000009">
    <property type="protein sequence ID" value="TVT36757.1"/>
    <property type="molecule type" value="Genomic_DNA"/>
</dbReference>
<keyword evidence="2" id="KW-1185">Reference proteome</keyword>
<dbReference type="Proteomes" id="UP000317624">
    <property type="component" value="Unassembled WGS sequence"/>
</dbReference>
<protein>
    <recommendedName>
        <fullName evidence="3">Toxin-antitoxin system YwqK family antitoxin</fullName>
    </recommendedName>
</protein>
<sequence>MLAQRPQPAAVSLPPADTVYFDRDWERTKTLEECAYARVAHRDATGQPVGTVRDYYYPSWKKQSEGKMTHESPDRANGLCTGWFENGQLSFRGTFVNGQAQADYRSWREDGRPVTCTFTTRDALPLINATLGCSNCMASSRKVFTVDLPANTVGVVYKLDLRDEGQPPISWSTALSLAATVGTGGTAAPALLASVASSLASRGSGSATKPTKCHWYITASPVAAQQFTDSKGSITIPNGLYRSETNVPQITSPMSVVGGTRRLFVCVNNDNKTADATATLSVTALVQSCN</sequence>
<evidence type="ECO:0000313" key="1">
    <source>
        <dbReference type="EMBL" id="TVT36757.1"/>
    </source>
</evidence>
<dbReference type="OrthoDB" id="8613001at2"/>
<organism evidence="1 2">
    <name type="scientific">Hymenobacter setariae</name>
    <dbReference type="NCBI Taxonomy" id="2594794"/>
    <lineage>
        <taxon>Bacteria</taxon>
        <taxon>Pseudomonadati</taxon>
        <taxon>Bacteroidota</taxon>
        <taxon>Cytophagia</taxon>
        <taxon>Cytophagales</taxon>
        <taxon>Hymenobacteraceae</taxon>
        <taxon>Hymenobacter</taxon>
    </lineage>
</organism>
<proteinExistence type="predicted"/>
<gene>
    <name evidence="1" type="ORF">FNT36_24910</name>
</gene>
<dbReference type="RefSeq" id="WP_144853405.1">
    <property type="nucleotide sequence ID" value="NZ_VMRJ01000009.1"/>
</dbReference>
<evidence type="ECO:0008006" key="3">
    <source>
        <dbReference type="Google" id="ProtNLM"/>
    </source>
</evidence>
<reference evidence="1 2" key="1">
    <citation type="submission" date="2019-07" db="EMBL/GenBank/DDBJ databases">
        <title>Hymenobacter sp. straun FUR1 Genome sequencing and assembly.</title>
        <authorList>
            <person name="Chhetri G."/>
        </authorList>
    </citation>
    <scope>NUCLEOTIDE SEQUENCE [LARGE SCALE GENOMIC DNA]</scope>
    <source>
        <strain evidence="1 2">Fur1</strain>
    </source>
</reference>
<dbReference type="AlphaFoldDB" id="A0A558BJS2"/>
<accession>A0A558BJS2</accession>
<evidence type="ECO:0000313" key="2">
    <source>
        <dbReference type="Proteomes" id="UP000317624"/>
    </source>
</evidence>